<evidence type="ECO:0000313" key="2">
    <source>
        <dbReference type="Proteomes" id="UP000078397"/>
    </source>
</evidence>
<dbReference type="RefSeq" id="XP_018144785.1">
    <property type="nucleotide sequence ID" value="XM_018283641.1"/>
</dbReference>
<evidence type="ECO:0000313" key="1">
    <source>
        <dbReference type="EMBL" id="OAQ67935.1"/>
    </source>
</evidence>
<accession>A0A179FQN9</accession>
<dbReference type="GeneID" id="28847635"/>
<proteinExistence type="predicted"/>
<keyword evidence="2" id="KW-1185">Reference proteome</keyword>
<sequence length="379" mass="42827">MSEIYQGGQLTITAVQSADSSQGCFLSNENIAKSDQLFFHTRPGTSGGHSSMVRVYRGDIRTTAMTSSVISTRGWTLQEQLLSLRNVFCMDPDIHWQCQAGYQTQTGILFEPNGSLSNWDIAIPLRGPPSAGGLYRTAWRRIIENYSLREFTRVHDRIPAIAGLIHHFASTLKDTPILGLWGKSFARDLAWLRGRGRPQLSGISKFPTWTWFACQGCVLYTIGDKYEEEPQQTGSLNLLDWIVEWDSTSYTSPLRRSFVRVQGSVREIPIRPFADGNLHVPPYFQVFNEDLQRTSKTRLPWRCAGRFDGGDEVAPATHLCLLLFSETRRSNPGYVYETFLILKAVKGQCTEIYTRVGLARIWGQLPTFDSTKIMTIVLI</sequence>
<dbReference type="KEGG" id="pchm:VFPPC_04260"/>
<dbReference type="PANTHER" id="PTHR33112:SF10">
    <property type="entry name" value="TOL"/>
    <property type="match status" value="1"/>
</dbReference>
<name>A0A179FQN9_METCM</name>
<dbReference type="EMBL" id="LSBJ02000003">
    <property type="protein sequence ID" value="OAQ67935.1"/>
    <property type="molecule type" value="Genomic_DNA"/>
</dbReference>
<dbReference type="OrthoDB" id="5347061at2759"/>
<gene>
    <name evidence="1" type="ORF">VFPPC_04260</name>
</gene>
<organism evidence="1 2">
    <name type="scientific">Pochonia chlamydosporia 170</name>
    <dbReference type="NCBI Taxonomy" id="1380566"/>
    <lineage>
        <taxon>Eukaryota</taxon>
        <taxon>Fungi</taxon>
        <taxon>Dikarya</taxon>
        <taxon>Ascomycota</taxon>
        <taxon>Pezizomycotina</taxon>
        <taxon>Sordariomycetes</taxon>
        <taxon>Hypocreomycetidae</taxon>
        <taxon>Hypocreales</taxon>
        <taxon>Clavicipitaceae</taxon>
        <taxon>Pochonia</taxon>
    </lineage>
</organism>
<dbReference type="AlphaFoldDB" id="A0A179FQN9"/>
<dbReference type="Proteomes" id="UP000078397">
    <property type="component" value="Unassembled WGS sequence"/>
</dbReference>
<evidence type="ECO:0008006" key="3">
    <source>
        <dbReference type="Google" id="ProtNLM"/>
    </source>
</evidence>
<protein>
    <recommendedName>
        <fullName evidence="3">Heterokaryon incompatibility protein</fullName>
    </recommendedName>
</protein>
<reference evidence="1 2" key="1">
    <citation type="journal article" date="2016" name="PLoS Pathog.">
        <title>Biosynthesis of antibiotic leucinostatins in bio-control fungus Purpureocillium lilacinum and their inhibition on phytophthora revealed by genome mining.</title>
        <authorList>
            <person name="Wang G."/>
            <person name="Liu Z."/>
            <person name="Lin R."/>
            <person name="Li E."/>
            <person name="Mao Z."/>
            <person name="Ling J."/>
            <person name="Yang Y."/>
            <person name="Yin W.B."/>
            <person name="Xie B."/>
        </authorList>
    </citation>
    <scope>NUCLEOTIDE SEQUENCE [LARGE SCALE GENOMIC DNA]</scope>
    <source>
        <strain evidence="1">170</strain>
    </source>
</reference>
<comment type="caution">
    <text evidence="1">The sequence shown here is derived from an EMBL/GenBank/DDBJ whole genome shotgun (WGS) entry which is preliminary data.</text>
</comment>
<dbReference type="PANTHER" id="PTHR33112">
    <property type="entry name" value="DOMAIN PROTEIN, PUTATIVE-RELATED"/>
    <property type="match status" value="1"/>
</dbReference>